<feature type="transmembrane region" description="Helical" evidence="2">
    <location>
        <begin position="6"/>
        <end position="26"/>
    </location>
</feature>
<keyword evidence="2" id="KW-1133">Transmembrane helix</keyword>
<dbReference type="PROSITE" id="PS50835">
    <property type="entry name" value="IG_LIKE"/>
    <property type="match status" value="1"/>
</dbReference>
<accession>A0A9Q0XJ15</accession>
<dbReference type="GO" id="GO:0030183">
    <property type="term" value="P:B cell differentiation"/>
    <property type="evidence" value="ECO:0007669"/>
    <property type="project" value="TreeGrafter"/>
</dbReference>
<sequence>MAASFVQLYGISWVTTGLLFGVTGSVPPLERTHIRFIAARRGSTIHLNCTSYREAKWYKKSENGKDQELTNTSRIHLTVNGSVMMMSIQKIEHIDNGIYSCKVNNLDSNGTRQSWCCGTELKVMGASTFKHVQDRHMLKDIIILIQSILLVVFLSMPLLLMRGKGDSKDSSHEDHTYEGLAVEMADTYEDIGIYQDKAEKWNLGEQPSEE</sequence>
<dbReference type="InterPro" id="IPR013098">
    <property type="entry name" value="Ig_I-set"/>
</dbReference>
<evidence type="ECO:0000256" key="2">
    <source>
        <dbReference type="SAM" id="Phobius"/>
    </source>
</evidence>
<evidence type="ECO:0000259" key="3">
    <source>
        <dbReference type="PROSITE" id="PS50835"/>
    </source>
</evidence>
<evidence type="ECO:0000256" key="1">
    <source>
        <dbReference type="ARBA" id="ARBA00023319"/>
    </source>
</evidence>
<dbReference type="GO" id="GO:0050853">
    <property type="term" value="P:B cell receptor signaling pathway"/>
    <property type="evidence" value="ECO:0007669"/>
    <property type="project" value="TreeGrafter"/>
</dbReference>
<gene>
    <name evidence="4" type="ORF">JRQ81_004861</name>
</gene>
<dbReference type="InterPro" id="IPR036179">
    <property type="entry name" value="Ig-like_dom_sf"/>
</dbReference>
<organism evidence="4 5">
    <name type="scientific">Phrynocephalus forsythii</name>
    <dbReference type="NCBI Taxonomy" id="171643"/>
    <lineage>
        <taxon>Eukaryota</taxon>
        <taxon>Metazoa</taxon>
        <taxon>Chordata</taxon>
        <taxon>Craniata</taxon>
        <taxon>Vertebrata</taxon>
        <taxon>Euteleostomi</taxon>
        <taxon>Lepidosauria</taxon>
        <taxon>Squamata</taxon>
        <taxon>Bifurcata</taxon>
        <taxon>Unidentata</taxon>
        <taxon>Episquamata</taxon>
        <taxon>Toxicofera</taxon>
        <taxon>Iguania</taxon>
        <taxon>Acrodonta</taxon>
        <taxon>Agamidae</taxon>
        <taxon>Agaminae</taxon>
        <taxon>Phrynocephalus</taxon>
    </lineage>
</organism>
<evidence type="ECO:0000313" key="5">
    <source>
        <dbReference type="Proteomes" id="UP001142489"/>
    </source>
</evidence>
<dbReference type="InterPro" id="IPR013783">
    <property type="entry name" value="Ig-like_fold"/>
</dbReference>
<feature type="domain" description="Ig-like" evidence="3">
    <location>
        <begin position="27"/>
        <end position="110"/>
    </location>
</feature>
<name>A0A9Q0XJ15_9SAUR</name>
<dbReference type="PANTHER" id="PTHR14334:SF2">
    <property type="entry name" value="B-CELL ANTIGEN RECEPTOR COMPLEX-ASSOCIATED PROTEIN BETA CHAIN"/>
    <property type="match status" value="1"/>
</dbReference>
<feature type="transmembrane region" description="Helical" evidence="2">
    <location>
        <begin position="141"/>
        <end position="160"/>
    </location>
</feature>
<dbReference type="OrthoDB" id="9894386at2759"/>
<proteinExistence type="predicted"/>
<protein>
    <recommendedName>
        <fullName evidence="3">Ig-like domain-containing protein</fullName>
    </recommendedName>
</protein>
<dbReference type="PANTHER" id="PTHR14334">
    <property type="entry name" value="B-CELL ANTIGEN RECEPTOR COMPLEX-ASSOCIATED PROTEIN"/>
    <property type="match status" value="1"/>
</dbReference>
<keyword evidence="5" id="KW-1185">Reference proteome</keyword>
<dbReference type="InterPro" id="IPR007110">
    <property type="entry name" value="Ig-like_dom"/>
</dbReference>
<dbReference type="EMBL" id="JAPFRF010000012">
    <property type="protein sequence ID" value="KAJ7313465.1"/>
    <property type="molecule type" value="Genomic_DNA"/>
</dbReference>
<dbReference type="GO" id="GO:0019815">
    <property type="term" value="C:B cell receptor complex"/>
    <property type="evidence" value="ECO:0007669"/>
    <property type="project" value="TreeGrafter"/>
</dbReference>
<dbReference type="InterPro" id="IPR003599">
    <property type="entry name" value="Ig_sub"/>
</dbReference>
<keyword evidence="2" id="KW-0812">Transmembrane</keyword>
<dbReference type="Proteomes" id="UP001142489">
    <property type="component" value="Unassembled WGS sequence"/>
</dbReference>
<keyword evidence="2" id="KW-0472">Membrane</keyword>
<dbReference type="GO" id="GO:0009897">
    <property type="term" value="C:external side of plasma membrane"/>
    <property type="evidence" value="ECO:0007669"/>
    <property type="project" value="TreeGrafter"/>
</dbReference>
<dbReference type="SUPFAM" id="SSF48726">
    <property type="entry name" value="Immunoglobulin"/>
    <property type="match status" value="1"/>
</dbReference>
<comment type="caution">
    <text evidence="4">The sequence shown here is derived from an EMBL/GenBank/DDBJ whole genome shotgun (WGS) entry which is preliminary data.</text>
</comment>
<dbReference type="Gene3D" id="2.60.40.10">
    <property type="entry name" value="Immunoglobulins"/>
    <property type="match status" value="1"/>
</dbReference>
<dbReference type="AlphaFoldDB" id="A0A9Q0XJ15"/>
<dbReference type="SMART" id="SM00409">
    <property type="entry name" value="IG"/>
    <property type="match status" value="1"/>
</dbReference>
<dbReference type="Pfam" id="PF07679">
    <property type="entry name" value="I-set"/>
    <property type="match status" value="1"/>
</dbReference>
<keyword evidence="1" id="KW-0393">Immunoglobulin domain</keyword>
<evidence type="ECO:0000313" key="4">
    <source>
        <dbReference type="EMBL" id="KAJ7313465.1"/>
    </source>
</evidence>
<reference evidence="4" key="1">
    <citation type="journal article" date="2023" name="DNA Res.">
        <title>Chromosome-level genome assembly of Phrynocephalus forsythii using third-generation DNA sequencing and Hi-C analysis.</title>
        <authorList>
            <person name="Qi Y."/>
            <person name="Zhao W."/>
            <person name="Zhao Y."/>
            <person name="Niu C."/>
            <person name="Cao S."/>
            <person name="Zhang Y."/>
        </authorList>
    </citation>
    <scope>NUCLEOTIDE SEQUENCE</scope>
    <source>
        <tissue evidence="4">Muscle</tissue>
    </source>
</reference>